<keyword evidence="6" id="KW-0687">Ribonucleoprotein</keyword>
<evidence type="ECO:0000256" key="7">
    <source>
        <dbReference type="ARBA" id="ARBA00035138"/>
    </source>
</evidence>
<keyword evidence="4 11" id="KW-0689">Ribosomal protein</keyword>
<gene>
    <name evidence="11" type="ORF">KUF71_007352</name>
</gene>
<evidence type="ECO:0000256" key="9">
    <source>
        <dbReference type="SAM" id="Coils"/>
    </source>
</evidence>
<feature type="region of interest" description="Disordered" evidence="10">
    <location>
        <begin position="224"/>
        <end position="247"/>
    </location>
</feature>
<reference evidence="11" key="1">
    <citation type="submission" date="2021-07" db="EMBL/GenBank/DDBJ databases">
        <authorList>
            <person name="Catto M.A."/>
            <person name="Jacobson A."/>
            <person name="Kennedy G."/>
            <person name="Labadie P."/>
            <person name="Hunt B.G."/>
            <person name="Srinivasan R."/>
        </authorList>
    </citation>
    <scope>NUCLEOTIDE SEQUENCE</scope>
    <source>
        <strain evidence="11">PL_HMW_Pooled</strain>
        <tissue evidence="11">Head</tissue>
    </source>
</reference>
<evidence type="ECO:0000256" key="4">
    <source>
        <dbReference type="ARBA" id="ARBA00022980"/>
    </source>
</evidence>
<comment type="subcellular location">
    <subcellularLocation>
        <location evidence="1">Mitochondrion</location>
    </subcellularLocation>
</comment>
<evidence type="ECO:0000256" key="5">
    <source>
        <dbReference type="ARBA" id="ARBA00023128"/>
    </source>
</evidence>
<dbReference type="InterPro" id="IPR026140">
    <property type="entry name" value="Ribosomal_mS26"/>
</dbReference>
<name>A0AAE1LFY4_9NEOP</name>
<protein>
    <recommendedName>
        <fullName evidence="7">Small ribosomal subunit protein mS26</fullName>
    </recommendedName>
    <alternativeName>
        <fullName evidence="8">28S ribosomal protein S26, mitochondrial</fullName>
    </alternativeName>
</protein>
<evidence type="ECO:0000313" key="11">
    <source>
        <dbReference type="EMBL" id="KAK3917930.1"/>
    </source>
</evidence>
<proteinExistence type="inferred from homology"/>
<evidence type="ECO:0000313" key="12">
    <source>
        <dbReference type="Proteomes" id="UP001219518"/>
    </source>
</evidence>
<keyword evidence="3" id="KW-0809">Transit peptide</keyword>
<dbReference type="AlphaFoldDB" id="A0AAE1LFY4"/>
<comment type="similarity">
    <text evidence="2">Belongs to the mitochondrion-specific ribosomal protein mS26 family.</text>
</comment>
<keyword evidence="12" id="KW-1185">Reference proteome</keyword>
<dbReference type="PANTHER" id="PTHR21035:SF2">
    <property type="entry name" value="SMALL RIBOSOMAL SUBUNIT PROTEIN MS26"/>
    <property type="match status" value="1"/>
</dbReference>
<evidence type="ECO:0000256" key="1">
    <source>
        <dbReference type="ARBA" id="ARBA00004173"/>
    </source>
</evidence>
<dbReference type="PANTHER" id="PTHR21035">
    <property type="entry name" value="28S RIBOSOMAL PROTEIN S26, MITOCHONDRIAL"/>
    <property type="match status" value="1"/>
</dbReference>
<dbReference type="Pfam" id="PF14943">
    <property type="entry name" value="MRP-S26"/>
    <property type="match status" value="1"/>
</dbReference>
<dbReference type="EMBL" id="JAHWGI010000807">
    <property type="protein sequence ID" value="KAK3917930.1"/>
    <property type="molecule type" value="Genomic_DNA"/>
</dbReference>
<accession>A0AAE1LFY4</accession>
<dbReference type="GO" id="GO:0005763">
    <property type="term" value="C:mitochondrial small ribosomal subunit"/>
    <property type="evidence" value="ECO:0007669"/>
    <property type="project" value="InterPro"/>
</dbReference>
<keyword evidence="5" id="KW-0496">Mitochondrion</keyword>
<reference evidence="11" key="2">
    <citation type="journal article" date="2023" name="BMC Genomics">
        <title>Pest status, molecular evolution, and epigenetic factors derived from the genome assembly of Frankliniella fusca, a thysanopteran phytovirus vector.</title>
        <authorList>
            <person name="Catto M.A."/>
            <person name="Labadie P.E."/>
            <person name="Jacobson A.L."/>
            <person name="Kennedy G.G."/>
            <person name="Srinivasan R."/>
            <person name="Hunt B.G."/>
        </authorList>
    </citation>
    <scope>NUCLEOTIDE SEQUENCE</scope>
    <source>
        <strain evidence="11">PL_HMW_Pooled</strain>
    </source>
</reference>
<evidence type="ECO:0000256" key="6">
    <source>
        <dbReference type="ARBA" id="ARBA00023274"/>
    </source>
</evidence>
<evidence type="ECO:0000256" key="2">
    <source>
        <dbReference type="ARBA" id="ARBA00009672"/>
    </source>
</evidence>
<dbReference type="Proteomes" id="UP001219518">
    <property type="component" value="Unassembled WGS sequence"/>
</dbReference>
<evidence type="ECO:0000256" key="3">
    <source>
        <dbReference type="ARBA" id="ARBA00022946"/>
    </source>
</evidence>
<feature type="compositionally biased region" description="Polar residues" evidence="10">
    <location>
        <begin position="234"/>
        <end position="247"/>
    </location>
</feature>
<sequence>MLRSGPQVLRRAVVSMGLDSTGAQHAACLQQTRGLRPRKPFGLGLAKSKWFILPRKPDHAQDEWDELDRLEQRYKHFIESISQFCIEENLKHAAGSAEAGQRTSEDDDEWAESLTLIKQWNEEVAAKRNERLAMERKAKEEEIQNQLMEAERLREQKLQEIEEYIRKEKELSKTYITPENIDKAIEECLEKVVDYNWAMDARGQKYVGRYVTISGEVELPVADTVEEDSLPPLFQSSPSGSSFRRQP</sequence>
<keyword evidence="9" id="KW-0175">Coiled coil</keyword>
<feature type="coiled-coil region" evidence="9">
    <location>
        <begin position="117"/>
        <end position="174"/>
    </location>
</feature>
<organism evidence="11 12">
    <name type="scientific">Frankliniella fusca</name>
    <dbReference type="NCBI Taxonomy" id="407009"/>
    <lineage>
        <taxon>Eukaryota</taxon>
        <taxon>Metazoa</taxon>
        <taxon>Ecdysozoa</taxon>
        <taxon>Arthropoda</taxon>
        <taxon>Hexapoda</taxon>
        <taxon>Insecta</taxon>
        <taxon>Pterygota</taxon>
        <taxon>Neoptera</taxon>
        <taxon>Paraneoptera</taxon>
        <taxon>Thysanoptera</taxon>
        <taxon>Terebrantia</taxon>
        <taxon>Thripoidea</taxon>
        <taxon>Thripidae</taxon>
        <taxon>Frankliniella</taxon>
    </lineage>
</organism>
<comment type="caution">
    <text evidence="11">The sequence shown here is derived from an EMBL/GenBank/DDBJ whole genome shotgun (WGS) entry which is preliminary data.</text>
</comment>
<evidence type="ECO:0000256" key="8">
    <source>
        <dbReference type="ARBA" id="ARBA00035344"/>
    </source>
</evidence>
<evidence type="ECO:0000256" key="10">
    <source>
        <dbReference type="SAM" id="MobiDB-lite"/>
    </source>
</evidence>